<protein>
    <recommendedName>
        <fullName evidence="1">Macro domain-containing protein</fullName>
    </recommendedName>
</protein>
<dbReference type="InterPro" id="IPR002589">
    <property type="entry name" value="Macro_dom"/>
</dbReference>
<evidence type="ECO:0000313" key="2">
    <source>
        <dbReference type="EMBL" id="ETO71909.1"/>
    </source>
</evidence>
<dbReference type="SMART" id="SM00506">
    <property type="entry name" value="A1pp"/>
    <property type="match status" value="1"/>
</dbReference>
<dbReference type="SUPFAM" id="SSF52949">
    <property type="entry name" value="Macro domain-like"/>
    <property type="match status" value="1"/>
</dbReference>
<proteinExistence type="predicted"/>
<dbReference type="PROSITE" id="PS51154">
    <property type="entry name" value="MACRO"/>
    <property type="match status" value="1"/>
</dbReference>
<dbReference type="PANTHER" id="PTHR11106">
    <property type="entry name" value="GANGLIOSIDE INDUCED DIFFERENTIATION ASSOCIATED PROTEIN 2-RELATED"/>
    <property type="match status" value="1"/>
</dbReference>
<feature type="domain" description="Macro" evidence="1">
    <location>
        <begin position="115"/>
        <end position="303"/>
    </location>
</feature>
<evidence type="ECO:0000259" key="1">
    <source>
        <dbReference type="PROSITE" id="PS51154"/>
    </source>
</evidence>
<organism evidence="2 3">
    <name type="scientific">Phytophthora nicotianae P1976</name>
    <dbReference type="NCBI Taxonomy" id="1317066"/>
    <lineage>
        <taxon>Eukaryota</taxon>
        <taxon>Sar</taxon>
        <taxon>Stramenopiles</taxon>
        <taxon>Oomycota</taxon>
        <taxon>Peronosporomycetes</taxon>
        <taxon>Peronosporales</taxon>
        <taxon>Peronosporaceae</taxon>
        <taxon>Phytophthora</taxon>
    </lineage>
</organism>
<name>A0A080ZZ48_PHYNI</name>
<gene>
    <name evidence="2" type="ORF">F444_11791</name>
</gene>
<dbReference type="AlphaFoldDB" id="A0A080ZZ48"/>
<evidence type="ECO:0000313" key="3">
    <source>
        <dbReference type="Proteomes" id="UP000028582"/>
    </source>
</evidence>
<dbReference type="InterPro" id="IPR043472">
    <property type="entry name" value="Macro_dom-like"/>
</dbReference>
<reference evidence="2 3" key="1">
    <citation type="submission" date="2013-11" db="EMBL/GenBank/DDBJ databases">
        <title>The Genome Sequence of Phytophthora parasitica P1976.</title>
        <authorList>
            <consortium name="The Broad Institute Genomics Platform"/>
            <person name="Russ C."/>
            <person name="Tyler B."/>
            <person name="Panabieres F."/>
            <person name="Shan W."/>
            <person name="Tripathy S."/>
            <person name="Grunwald N."/>
            <person name="Machado M."/>
            <person name="Johnson C.S."/>
            <person name="Walker B."/>
            <person name="Young S."/>
            <person name="Zeng Q."/>
            <person name="Gargeya S."/>
            <person name="Fitzgerald M."/>
            <person name="Haas B."/>
            <person name="Abouelleil A."/>
            <person name="Allen A.W."/>
            <person name="Alvarado L."/>
            <person name="Arachchi H.M."/>
            <person name="Berlin A.M."/>
            <person name="Chapman S.B."/>
            <person name="Gainer-Dewar J."/>
            <person name="Goldberg J."/>
            <person name="Griggs A."/>
            <person name="Gujja S."/>
            <person name="Hansen M."/>
            <person name="Howarth C."/>
            <person name="Imamovic A."/>
            <person name="Ireland A."/>
            <person name="Larimer J."/>
            <person name="McCowan C."/>
            <person name="Murphy C."/>
            <person name="Pearson M."/>
            <person name="Poon T.W."/>
            <person name="Priest M."/>
            <person name="Roberts A."/>
            <person name="Saif S."/>
            <person name="Shea T."/>
            <person name="Sisk P."/>
            <person name="Sykes S."/>
            <person name="Wortman J."/>
            <person name="Nusbaum C."/>
            <person name="Birren B."/>
        </authorList>
    </citation>
    <scope>NUCLEOTIDE SEQUENCE [LARGE SCALE GENOMIC DNA]</scope>
    <source>
        <strain evidence="2 3">P1976</strain>
    </source>
</reference>
<dbReference type="Gene3D" id="3.40.220.10">
    <property type="entry name" value="Leucine Aminopeptidase, subunit E, domain 1"/>
    <property type="match status" value="1"/>
</dbReference>
<comment type="caution">
    <text evidence="2">The sequence shown here is derived from an EMBL/GenBank/DDBJ whole genome shotgun (WGS) entry which is preliminary data.</text>
</comment>
<dbReference type="EMBL" id="ANJA01002126">
    <property type="protein sequence ID" value="ETO71909.1"/>
    <property type="molecule type" value="Genomic_DNA"/>
</dbReference>
<accession>A0A080ZZ48</accession>
<dbReference type="Proteomes" id="UP000028582">
    <property type="component" value="Unassembled WGS sequence"/>
</dbReference>
<dbReference type="OrthoDB" id="6077599at2759"/>
<dbReference type="PANTHER" id="PTHR11106:SF27">
    <property type="entry name" value="MACRO DOMAIN-CONTAINING PROTEIN"/>
    <property type="match status" value="1"/>
</dbReference>
<sequence length="331" mass="36368">MAGRHCSRKISSRYRSEKTGRFTLASSAAAPRAGLAGTLLLCKELLLDFVLYLDTGSLVALCKAMSEVDSTCDVLFDRGWWYKLLQAHCYVSLEVINVHHSVTQVDGCMELVDYLNLRSQLECFERCVCVVKGDLGTITTVGGEQVDCLVFPTSPSYRNPGRGVAGRVHERAGPDLDRAVMNLNLRNHAKAGDVMCTVGCDSGMRLLVHCVGPTGGVASLESLLYKTYVHALLAMDSHDIRCAAVASVSTGLYRFPVPRAADIALSAIRDLIRLRPRWNTRIAFVCIDDDVYEQFQRAYGESFQAFHTAGFAHPSMVNTLSMAEQSTENET</sequence>
<dbReference type="Pfam" id="PF01661">
    <property type="entry name" value="Macro"/>
    <property type="match status" value="1"/>
</dbReference>